<dbReference type="NCBIfam" id="NF004356">
    <property type="entry name" value="PRK05732.1"/>
    <property type="match status" value="1"/>
</dbReference>
<keyword evidence="4" id="KW-0274">FAD</keyword>
<dbReference type="PANTHER" id="PTHR43876">
    <property type="entry name" value="UBIQUINONE BIOSYNTHESIS MONOOXYGENASE COQ6, MITOCHONDRIAL"/>
    <property type="match status" value="1"/>
</dbReference>
<reference evidence="9" key="1">
    <citation type="submission" date="2018-05" db="EMBL/GenBank/DDBJ databases">
        <authorList>
            <person name="Lanie J.A."/>
            <person name="Ng W.-L."/>
            <person name="Kazmierczak K.M."/>
            <person name="Andrzejewski T.M."/>
            <person name="Davidsen T.M."/>
            <person name="Wayne K.J."/>
            <person name="Tettelin H."/>
            <person name="Glass J.I."/>
            <person name="Rusch D."/>
            <person name="Podicherti R."/>
            <person name="Tsui H.-C.T."/>
            <person name="Winkler M.E."/>
        </authorList>
    </citation>
    <scope>NUCLEOTIDE SEQUENCE</scope>
</reference>
<feature type="domain" description="FAD-binding" evidence="8">
    <location>
        <begin position="6"/>
        <end position="348"/>
    </location>
</feature>
<dbReference type="GO" id="GO:0008681">
    <property type="term" value="F:2-octaprenyl-6-methoxyphenol hydroxylase activity"/>
    <property type="evidence" value="ECO:0007669"/>
    <property type="project" value="TreeGrafter"/>
</dbReference>
<dbReference type="PRINTS" id="PR00420">
    <property type="entry name" value="RNGMNOXGNASE"/>
</dbReference>
<keyword evidence="3" id="KW-0285">Flavoprotein</keyword>
<dbReference type="PANTHER" id="PTHR43876:SF8">
    <property type="entry name" value="2-OCTAPRENYL-6-METHOXYPHENOL HYDROXYLASE"/>
    <property type="match status" value="1"/>
</dbReference>
<dbReference type="NCBIfam" id="TIGR01988">
    <property type="entry name" value="Ubi-OHases"/>
    <property type="match status" value="1"/>
</dbReference>
<proteinExistence type="inferred from homology"/>
<accession>A0A381VCJ4</accession>
<evidence type="ECO:0000256" key="7">
    <source>
        <dbReference type="SAM" id="Phobius"/>
    </source>
</evidence>
<dbReference type="InterPro" id="IPR002938">
    <property type="entry name" value="FAD-bd"/>
</dbReference>
<evidence type="ECO:0000256" key="1">
    <source>
        <dbReference type="ARBA" id="ARBA00001974"/>
    </source>
</evidence>
<evidence type="ECO:0000256" key="6">
    <source>
        <dbReference type="ARBA" id="ARBA00023033"/>
    </source>
</evidence>
<keyword evidence="7" id="KW-0472">Membrane</keyword>
<dbReference type="GO" id="GO:0006744">
    <property type="term" value="P:ubiquinone biosynthetic process"/>
    <property type="evidence" value="ECO:0007669"/>
    <property type="project" value="InterPro"/>
</dbReference>
<feature type="transmembrane region" description="Helical" evidence="7">
    <location>
        <begin position="7"/>
        <end position="28"/>
    </location>
</feature>
<keyword evidence="6" id="KW-0503">Monooxygenase</keyword>
<comment type="cofactor">
    <cofactor evidence="1">
        <name>FAD</name>
        <dbReference type="ChEBI" id="CHEBI:57692"/>
    </cofactor>
</comment>
<dbReference type="PROSITE" id="PS01304">
    <property type="entry name" value="UBIH"/>
    <property type="match status" value="1"/>
</dbReference>
<dbReference type="InterPro" id="IPR036188">
    <property type="entry name" value="FAD/NAD-bd_sf"/>
</dbReference>
<comment type="similarity">
    <text evidence="2">Belongs to the UbiH/COQ6 family.</text>
</comment>
<evidence type="ECO:0000256" key="5">
    <source>
        <dbReference type="ARBA" id="ARBA00023002"/>
    </source>
</evidence>
<keyword evidence="5" id="KW-0560">Oxidoreductase</keyword>
<dbReference type="Gene3D" id="3.50.50.60">
    <property type="entry name" value="FAD/NAD(P)-binding domain"/>
    <property type="match status" value="2"/>
</dbReference>
<dbReference type="InterPro" id="IPR010971">
    <property type="entry name" value="UbiH/COQ6"/>
</dbReference>
<evidence type="ECO:0000313" key="9">
    <source>
        <dbReference type="EMBL" id="SVA38082.1"/>
    </source>
</evidence>
<dbReference type="PROSITE" id="PS51257">
    <property type="entry name" value="PROKAR_LIPOPROTEIN"/>
    <property type="match status" value="1"/>
</dbReference>
<dbReference type="InterPro" id="IPR018168">
    <property type="entry name" value="Ubi_Hdrlase_CS"/>
</dbReference>
<dbReference type="Pfam" id="PF01494">
    <property type="entry name" value="FAD_binding_3"/>
    <property type="match status" value="1"/>
</dbReference>
<dbReference type="InterPro" id="IPR051205">
    <property type="entry name" value="UbiH/COQ6_monooxygenase"/>
</dbReference>
<organism evidence="9">
    <name type="scientific">marine metagenome</name>
    <dbReference type="NCBI Taxonomy" id="408172"/>
    <lineage>
        <taxon>unclassified sequences</taxon>
        <taxon>metagenomes</taxon>
        <taxon>ecological metagenomes</taxon>
    </lineage>
</organism>
<dbReference type="GO" id="GO:0071949">
    <property type="term" value="F:FAD binding"/>
    <property type="evidence" value="ECO:0007669"/>
    <property type="project" value="InterPro"/>
</dbReference>
<name>A0A381VCJ4_9ZZZZ</name>
<keyword evidence="7" id="KW-0812">Transmembrane</keyword>
<keyword evidence="7" id="KW-1133">Transmembrane helix</keyword>
<evidence type="ECO:0000259" key="8">
    <source>
        <dbReference type="Pfam" id="PF01494"/>
    </source>
</evidence>
<dbReference type="SUPFAM" id="SSF51905">
    <property type="entry name" value="FAD/NAD(P)-binding domain"/>
    <property type="match status" value="1"/>
</dbReference>
<evidence type="ECO:0000256" key="4">
    <source>
        <dbReference type="ARBA" id="ARBA00022827"/>
    </source>
</evidence>
<sequence length="411" mass="44500">MTDRDDVLIVGGGLVGASLACALAPLGLRITVVESIPFDDDTQPSFDERTIAITWSSRRVFEAIGLWEEIACDAHSIRSIHVSDRGHAGIVRLHCSLINTEALGYVIPTRSIGQALVKRLQKFSSIRYLTPVNAINLEITDDAAVVDCEGVSSPLSASLLVIADGGRSPLGPKAGIAKTEKRYPQSALVAIVDTDRKHSGMAFERFTRHGPIALLPFGKSRFALAWTLPTRQAQLHAQLPISEFLARLQRDFGERAGFFEQVGKRSVYPLRWASVMPPSARRTVLVGNAAHEVHPVAGQGFNLGLRDAAELAESIACTAEKGQDIGHSAVVDHYARSRQQQTQRVLAFTDGLVRLFSAATPGVGLLRSAGLNAVELFPPVKRLLLRRTAGLSGRQPRLARGLPLVTHRDSV</sequence>
<dbReference type="AlphaFoldDB" id="A0A381VCJ4"/>
<dbReference type="EMBL" id="UINC01008462">
    <property type="protein sequence ID" value="SVA38082.1"/>
    <property type="molecule type" value="Genomic_DNA"/>
</dbReference>
<protein>
    <recommendedName>
        <fullName evidence="8">FAD-binding domain-containing protein</fullName>
    </recommendedName>
</protein>
<evidence type="ECO:0000256" key="2">
    <source>
        <dbReference type="ARBA" id="ARBA00005349"/>
    </source>
</evidence>
<gene>
    <name evidence="9" type="ORF">METZ01_LOCUS90936</name>
</gene>
<evidence type="ECO:0000256" key="3">
    <source>
        <dbReference type="ARBA" id="ARBA00022630"/>
    </source>
</evidence>